<feature type="transmembrane region" description="Helical" evidence="10">
    <location>
        <begin position="312"/>
        <end position="334"/>
    </location>
</feature>
<dbReference type="KEGG" id="fpf:DCC35_00910"/>
<evidence type="ECO:0000256" key="10">
    <source>
        <dbReference type="SAM" id="Phobius"/>
    </source>
</evidence>
<sequence>MEELNQLSPYILVIAASVIIIVSYLFNIVSQKTNIPSVILLILTGIGINQGLKYIGLDIENILFKTLEILGILGLIMIVLEAALDLKLGRDKLKLITNSFLVAFISLGVTCFAIAYILVYFLEMDMLNAVLYSVPLSVMSSSIIIPSVANLIGSKKEFLIYEATFSDILGIMVFYFIIGNAHASDAKEVFVDISSNITLTVILSVILGYALVYLIQKLDSKVKLFLLISFLILLYSVGKYYKLSSLIIILLFGLILNNHKLFFRGWFKRLTNEKKLNEALEDLHLVTLETAFVVRTFFFVIFGMTLKLDTLLSLQTAIVSLIIILATYIIRWPLLKIFSNRSLKPAFFVTPRGLITILLFFSIPAEFTFEEFRPGILLYVIMLTNIIMTYGLITDKSDKSEDIEKLEFDDWDELDEELKMLKNEDQDDPDDSTSTDSSEDSERTRIEQAESRK</sequence>
<accession>A0A4D7JJ41</accession>
<gene>
    <name evidence="12" type="ORF">DCC35_00910</name>
</gene>
<dbReference type="Gene3D" id="1.20.1530.20">
    <property type="match status" value="1"/>
</dbReference>
<evidence type="ECO:0000256" key="8">
    <source>
        <dbReference type="ARBA" id="ARBA00023136"/>
    </source>
</evidence>
<dbReference type="Proteomes" id="UP000298616">
    <property type="component" value="Chromosome"/>
</dbReference>
<feature type="transmembrane region" description="Helical" evidence="10">
    <location>
        <begin position="283"/>
        <end position="306"/>
    </location>
</feature>
<evidence type="ECO:0000256" key="4">
    <source>
        <dbReference type="ARBA" id="ARBA00022475"/>
    </source>
</evidence>
<dbReference type="PANTHER" id="PTHR32507:SF0">
    <property type="entry name" value="NA(+)_H(+) ANTIPORTER 2-RELATED"/>
    <property type="match status" value="1"/>
</dbReference>
<feature type="transmembrane region" description="Helical" evidence="10">
    <location>
        <begin position="197"/>
        <end position="215"/>
    </location>
</feature>
<evidence type="ECO:0000256" key="2">
    <source>
        <dbReference type="ARBA" id="ARBA00022448"/>
    </source>
</evidence>
<feature type="compositionally biased region" description="Basic and acidic residues" evidence="9">
    <location>
        <begin position="440"/>
        <end position="453"/>
    </location>
</feature>
<evidence type="ECO:0000313" key="13">
    <source>
        <dbReference type="Proteomes" id="UP000298616"/>
    </source>
</evidence>
<evidence type="ECO:0000256" key="5">
    <source>
        <dbReference type="ARBA" id="ARBA00022692"/>
    </source>
</evidence>
<dbReference type="PANTHER" id="PTHR32507">
    <property type="entry name" value="NA(+)/H(+) ANTIPORTER 1"/>
    <property type="match status" value="1"/>
</dbReference>
<evidence type="ECO:0000256" key="7">
    <source>
        <dbReference type="ARBA" id="ARBA00023065"/>
    </source>
</evidence>
<keyword evidence="5 10" id="KW-0812">Transmembrane</keyword>
<feature type="transmembrane region" description="Helical" evidence="10">
    <location>
        <begin position="346"/>
        <end position="364"/>
    </location>
</feature>
<feature type="transmembrane region" description="Helical" evidence="10">
    <location>
        <begin position="159"/>
        <end position="177"/>
    </location>
</feature>
<name>A0A4D7JJ41_9BACT</name>
<keyword evidence="7" id="KW-0406">Ion transport</keyword>
<keyword evidence="2" id="KW-0813">Transport</keyword>
<dbReference type="GO" id="GO:0005886">
    <property type="term" value="C:plasma membrane"/>
    <property type="evidence" value="ECO:0007669"/>
    <property type="project" value="UniProtKB-SubCell"/>
</dbReference>
<dbReference type="Pfam" id="PF00999">
    <property type="entry name" value="Na_H_Exchanger"/>
    <property type="match status" value="1"/>
</dbReference>
<dbReference type="InterPro" id="IPR038770">
    <property type="entry name" value="Na+/solute_symporter_sf"/>
</dbReference>
<keyword evidence="6 10" id="KW-1133">Transmembrane helix</keyword>
<organism evidence="12 13">
    <name type="scientific">Mangrovivirga cuniculi</name>
    <dbReference type="NCBI Taxonomy" id="2715131"/>
    <lineage>
        <taxon>Bacteria</taxon>
        <taxon>Pseudomonadati</taxon>
        <taxon>Bacteroidota</taxon>
        <taxon>Cytophagia</taxon>
        <taxon>Cytophagales</taxon>
        <taxon>Mangrovivirgaceae</taxon>
        <taxon>Mangrovivirga</taxon>
    </lineage>
</organism>
<feature type="transmembrane region" description="Helical" evidence="10">
    <location>
        <begin position="244"/>
        <end position="263"/>
    </location>
</feature>
<evidence type="ECO:0000256" key="9">
    <source>
        <dbReference type="SAM" id="MobiDB-lite"/>
    </source>
</evidence>
<evidence type="ECO:0000256" key="1">
    <source>
        <dbReference type="ARBA" id="ARBA00004651"/>
    </source>
</evidence>
<dbReference type="GO" id="GO:1902600">
    <property type="term" value="P:proton transmembrane transport"/>
    <property type="evidence" value="ECO:0007669"/>
    <property type="project" value="InterPro"/>
</dbReference>
<feature type="transmembrane region" description="Helical" evidence="10">
    <location>
        <begin position="62"/>
        <end position="83"/>
    </location>
</feature>
<feature type="compositionally biased region" description="Acidic residues" evidence="9">
    <location>
        <begin position="425"/>
        <end position="439"/>
    </location>
</feature>
<dbReference type="GO" id="GO:0015297">
    <property type="term" value="F:antiporter activity"/>
    <property type="evidence" value="ECO:0007669"/>
    <property type="project" value="UniProtKB-KW"/>
</dbReference>
<keyword evidence="3" id="KW-0050">Antiport</keyword>
<proteinExistence type="predicted"/>
<comment type="subcellular location">
    <subcellularLocation>
        <location evidence="1">Cell membrane</location>
        <topology evidence="1">Multi-pass membrane protein</topology>
    </subcellularLocation>
</comment>
<evidence type="ECO:0000256" key="3">
    <source>
        <dbReference type="ARBA" id="ARBA00022449"/>
    </source>
</evidence>
<dbReference type="AlphaFoldDB" id="A0A4D7JJ41"/>
<feature type="transmembrane region" description="Helical" evidence="10">
    <location>
        <begin position="38"/>
        <end position="56"/>
    </location>
</feature>
<protein>
    <submittedName>
        <fullName evidence="12">Sodium:proton exchanger</fullName>
    </submittedName>
</protein>
<evidence type="ECO:0000313" key="12">
    <source>
        <dbReference type="EMBL" id="QCK13410.1"/>
    </source>
</evidence>
<feature type="transmembrane region" description="Helical" evidence="10">
    <location>
        <begin position="6"/>
        <end position="26"/>
    </location>
</feature>
<dbReference type="RefSeq" id="WP_137089005.1">
    <property type="nucleotide sequence ID" value="NZ_CP028923.1"/>
</dbReference>
<feature type="transmembrane region" description="Helical" evidence="10">
    <location>
        <begin position="222"/>
        <end position="238"/>
    </location>
</feature>
<feature type="domain" description="Cation/H+ exchanger transmembrane" evidence="11">
    <location>
        <begin position="20"/>
        <end position="387"/>
    </location>
</feature>
<reference evidence="12 13" key="1">
    <citation type="submission" date="2018-04" db="EMBL/GenBank/DDBJ databases">
        <title>Complete genome uncultured novel isolate.</title>
        <authorList>
            <person name="Merlino G."/>
        </authorList>
    </citation>
    <scope>NUCLEOTIDE SEQUENCE [LARGE SCALE GENOMIC DNA]</scope>
    <source>
        <strain evidence="13">R1DC9</strain>
    </source>
</reference>
<keyword evidence="13" id="KW-1185">Reference proteome</keyword>
<feature type="region of interest" description="Disordered" evidence="9">
    <location>
        <begin position="419"/>
        <end position="453"/>
    </location>
</feature>
<dbReference type="EMBL" id="CP028923">
    <property type="protein sequence ID" value="QCK13410.1"/>
    <property type="molecule type" value="Genomic_DNA"/>
</dbReference>
<dbReference type="InterPro" id="IPR006153">
    <property type="entry name" value="Cation/H_exchanger_TM"/>
</dbReference>
<feature type="transmembrane region" description="Helical" evidence="10">
    <location>
        <begin position="376"/>
        <end position="393"/>
    </location>
</feature>
<feature type="transmembrane region" description="Helical" evidence="10">
    <location>
        <begin position="95"/>
        <end position="118"/>
    </location>
</feature>
<dbReference type="OrthoDB" id="643057at2"/>
<feature type="transmembrane region" description="Helical" evidence="10">
    <location>
        <begin position="130"/>
        <end position="152"/>
    </location>
</feature>
<keyword evidence="4" id="KW-1003">Cell membrane</keyword>
<keyword evidence="8 10" id="KW-0472">Membrane</keyword>
<evidence type="ECO:0000259" key="11">
    <source>
        <dbReference type="Pfam" id="PF00999"/>
    </source>
</evidence>
<evidence type="ECO:0000256" key="6">
    <source>
        <dbReference type="ARBA" id="ARBA00022989"/>
    </source>
</evidence>